<evidence type="ECO:0000256" key="6">
    <source>
        <dbReference type="ARBA" id="ARBA00023141"/>
    </source>
</evidence>
<dbReference type="GO" id="GO:0005829">
    <property type="term" value="C:cytosol"/>
    <property type="evidence" value="ECO:0007669"/>
    <property type="project" value="TreeGrafter"/>
</dbReference>
<evidence type="ECO:0000256" key="2">
    <source>
        <dbReference type="ARBA" id="ARBA00011270"/>
    </source>
</evidence>
<evidence type="ECO:0000256" key="8">
    <source>
        <dbReference type="ARBA" id="ARBA00049047"/>
    </source>
</evidence>
<accession>A0A174A4P9</accession>
<comment type="catalytic activity">
    <reaction evidence="8">
        <text>(1S,2R)-1-C-(indol-3-yl)glycerol 3-phosphate + L-serine = D-glyceraldehyde 3-phosphate + L-tryptophan + H2O</text>
        <dbReference type="Rhea" id="RHEA:10532"/>
        <dbReference type="ChEBI" id="CHEBI:15377"/>
        <dbReference type="ChEBI" id="CHEBI:33384"/>
        <dbReference type="ChEBI" id="CHEBI:57912"/>
        <dbReference type="ChEBI" id="CHEBI:58866"/>
        <dbReference type="ChEBI" id="CHEBI:59776"/>
        <dbReference type="EC" id="4.2.1.20"/>
    </reaction>
</comment>
<dbReference type="SUPFAM" id="SSF51366">
    <property type="entry name" value="Ribulose-phoshate binding barrel"/>
    <property type="match status" value="1"/>
</dbReference>
<evidence type="ECO:0000256" key="1">
    <source>
        <dbReference type="ARBA" id="ARBA00004733"/>
    </source>
</evidence>
<keyword evidence="7 9" id="KW-0456">Lyase</keyword>
<protein>
    <recommendedName>
        <fullName evidence="3">tryptophan synthase</fullName>
        <ecNumber evidence="3">4.2.1.20</ecNumber>
    </recommendedName>
</protein>
<dbReference type="InterPro" id="IPR011060">
    <property type="entry name" value="RibuloseP-bd_barrel"/>
</dbReference>
<dbReference type="GO" id="GO:0004834">
    <property type="term" value="F:tryptophan synthase activity"/>
    <property type="evidence" value="ECO:0007669"/>
    <property type="project" value="UniProtKB-EC"/>
</dbReference>
<keyword evidence="4" id="KW-0028">Amino-acid biosynthesis</keyword>
<dbReference type="AlphaFoldDB" id="A0A174A4P9"/>
<dbReference type="Proteomes" id="UP000095544">
    <property type="component" value="Unassembled WGS sequence"/>
</dbReference>
<dbReference type="EMBL" id="CYZU01000004">
    <property type="protein sequence ID" value="CUN83484.1"/>
    <property type="molecule type" value="Genomic_DNA"/>
</dbReference>
<dbReference type="Pfam" id="PF00290">
    <property type="entry name" value="Trp_syntA"/>
    <property type="match status" value="1"/>
</dbReference>
<comment type="subunit">
    <text evidence="2">Tetramer of two alpha and two beta chains.</text>
</comment>
<evidence type="ECO:0000313" key="9">
    <source>
        <dbReference type="EMBL" id="CUN83484.1"/>
    </source>
</evidence>
<dbReference type="STRING" id="39482.ERS852491_00608"/>
<comment type="pathway">
    <text evidence="1">Amino-acid biosynthesis; L-tryptophan biosynthesis; L-tryptophan from chorismate: step 5/5.</text>
</comment>
<evidence type="ECO:0000313" key="10">
    <source>
        <dbReference type="Proteomes" id="UP000095544"/>
    </source>
</evidence>
<dbReference type="InterPro" id="IPR013785">
    <property type="entry name" value="Aldolase_TIM"/>
</dbReference>
<gene>
    <name evidence="9" type="primary">trpA_1</name>
    <name evidence="9" type="ORF">ERS852491_00608</name>
</gene>
<dbReference type="PANTHER" id="PTHR43406:SF1">
    <property type="entry name" value="TRYPTOPHAN SYNTHASE ALPHA CHAIN, CHLOROPLASTIC"/>
    <property type="match status" value="1"/>
</dbReference>
<sequence>MRFRPVFYIINGWPTIEKTKEMVDNYVAHGVCALQFDMPSADPSRESEFIQERMRSARNLYGSGYEVYMDALREIRKKHPNLEIHLVLYPDVIETIGLERFGDFCKEIEVYSVLAMDPEIMRYLNGRGIATATFIGYDTSEKAIELAKANDNQIVFLSNKNGRTEPRPGLTTWKERVAYIRKAGVKAPVFGVTGISTAEELNEVKQAGADGAYIGTIMMKLWDREPELWKTLDAFQQIAE</sequence>
<organism evidence="9 10">
    <name type="scientific">Faecalicatena contorta</name>
    <dbReference type="NCBI Taxonomy" id="39482"/>
    <lineage>
        <taxon>Bacteria</taxon>
        <taxon>Bacillati</taxon>
        <taxon>Bacillota</taxon>
        <taxon>Clostridia</taxon>
        <taxon>Lachnospirales</taxon>
        <taxon>Lachnospiraceae</taxon>
        <taxon>Faecalicatena</taxon>
    </lineage>
</organism>
<reference evidence="9 10" key="1">
    <citation type="submission" date="2015-09" db="EMBL/GenBank/DDBJ databases">
        <authorList>
            <consortium name="Pathogen Informatics"/>
        </authorList>
    </citation>
    <scope>NUCLEOTIDE SEQUENCE [LARGE SCALE GENOMIC DNA]</scope>
    <source>
        <strain evidence="9 10">2789STDY5834876</strain>
    </source>
</reference>
<dbReference type="RefSeq" id="WP_055150949.1">
    <property type="nucleotide sequence ID" value="NZ_CYZU01000004.1"/>
</dbReference>
<evidence type="ECO:0000256" key="5">
    <source>
        <dbReference type="ARBA" id="ARBA00022822"/>
    </source>
</evidence>
<name>A0A174A4P9_9FIRM</name>
<evidence type="ECO:0000256" key="7">
    <source>
        <dbReference type="ARBA" id="ARBA00023239"/>
    </source>
</evidence>
<dbReference type="UniPathway" id="UPA00035">
    <property type="reaction ID" value="UER00044"/>
</dbReference>
<keyword evidence="5" id="KW-0822">Tryptophan biosynthesis</keyword>
<dbReference type="InterPro" id="IPR002028">
    <property type="entry name" value="Trp_synthase_suA"/>
</dbReference>
<dbReference type="OrthoDB" id="9804578at2"/>
<proteinExistence type="predicted"/>
<dbReference type="Gene3D" id="3.20.20.70">
    <property type="entry name" value="Aldolase class I"/>
    <property type="match status" value="1"/>
</dbReference>
<dbReference type="EC" id="4.2.1.20" evidence="3"/>
<evidence type="ECO:0000256" key="3">
    <source>
        <dbReference type="ARBA" id="ARBA00012043"/>
    </source>
</evidence>
<dbReference type="PANTHER" id="PTHR43406">
    <property type="entry name" value="TRYPTOPHAN SYNTHASE, ALPHA CHAIN"/>
    <property type="match status" value="1"/>
</dbReference>
<keyword evidence="6" id="KW-0057">Aromatic amino acid biosynthesis</keyword>
<evidence type="ECO:0000256" key="4">
    <source>
        <dbReference type="ARBA" id="ARBA00022605"/>
    </source>
</evidence>